<name>A0A9D4MS15_DREPO</name>
<comment type="caution">
    <text evidence="2">The sequence shown here is derived from an EMBL/GenBank/DDBJ whole genome shotgun (WGS) entry which is preliminary data.</text>
</comment>
<keyword evidence="1" id="KW-0175">Coiled coil</keyword>
<evidence type="ECO:0000313" key="2">
    <source>
        <dbReference type="EMBL" id="KAH3881170.1"/>
    </source>
</evidence>
<dbReference type="Proteomes" id="UP000828390">
    <property type="component" value="Unassembled WGS sequence"/>
</dbReference>
<accession>A0A9D4MS15</accession>
<gene>
    <name evidence="2" type="ORF">DPMN_005093</name>
</gene>
<reference evidence="2" key="2">
    <citation type="submission" date="2020-11" db="EMBL/GenBank/DDBJ databases">
        <authorList>
            <person name="McCartney M.A."/>
            <person name="Auch B."/>
            <person name="Kono T."/>
            <person name="Mallez S."/>
            <person name="Becker A."/>
            <person name="Gohl D.M."/>
            <person name="Silverstein K.A.T."/>
            <person name="Koren S."/>
            <person name="Bechman K.B."/>
            <person name="Herman A."/>
            <person name="Abrahante J.E."/>
            <person name="Garbe J."/>
        </authorList>
    </citation>
    <scope>NUCLEOTIDE SEQUENCE</scope>
    <source>
        <strain evidence="2">Duluth1</strain>
        <tissue evidence="2">Whole animal</tissue>
    </source>
</reference>
<evidence type="ECO:0000313" key="3">
    <source>
        <dbReference type="Proteomes" id="UP000828390"/>
    </source>
</evidence>
<dbReference type="EMBL" id="JAIWYP010000001">
    <property type="protein sequence ID" value="KAH3881170.1"/>
    <property type="molecule type" value="Genomic_DNA"/>
</dbReference>
<dbReference type="AlphaFoldDB" id="A0A9D4MS15"/>
<organism evidence="2 3">
    <name type="scientific">Dreissena polymorpha</name>
    <name type="common">Zebra mussel</name>
    <name type="synonym">Mytilus polymorpha</name>
    <dbReference type="NCBI Taxonomy" id="45954"/>
    <lineage>
        <taxon>Eukaryota</taxon>
        <taxon>Metazoa</taxon>
        <taxon>Spiralia</taxon>
        <taxon>Lophotrochozoa</taxon>
        <taxon>Mollusca</taxon>
        <taxon>Bivalvia</taxon>
        <taxon>Autobranchia</taxon>
        <taxon>Heteroconchia</taxon>
        <taxon>Euheterodonta</taxon>
        <taxon>Imparidentia</taxon>
        <taxon>Neoheterodontei</taxon>
        <taxon>Myida</taxon>
        <taxon>Dreissenoidea</taxon>
        <taxon>Dreissenidae</taxon>
        <taxon>Dreissena</taxon>
    </lineage>
</organism>
<keyword evidence="3" id="KW-1185">Reference proteome</keyword>
<proteinExistence type="predicted"/>
<evidence type="ECO:0000256" key="1">
    <source>
        <dbReference type="SAM" id="Coils"/>
    </source>
</evidence>
<feature type="coiled-coil region" evidence="1">
    <location>
        <begin position="2"/>
        <end position="29"/>
    </location>
</feature>
<sequence>MRLKKQGEIERLTTRIKTLEEKHRLTDTKCVKCEYVRETLTILQLMLDQLKDQMIYF</sequence>
<protein>
    <submittedName>
        <fullName evidence="2">Uncharacterized protein</fullName>
    </submittedName>
</protein>
<reference evidence="2" key="1">
    <citation type="journal article" date="2019" name="bioRxiv">
        <title>The Genome of the Zebra Mussel, Dreissena polymorpha: A Resource for Invasive Species Research.</title>
        <authorList>
            <person name="McCartney M.A."/>
            <person name="Auch B."/>
            <person name="Kono T."/>
            <person name="Mallez S."/>
            <person name="Zhang Y."/>
            <person name="Obille A."/>
            <person name="Becker A."/>
            <person name="Abrahante J.E."/>
            <person name="Garbe J."/>
            <person name="Badalamenti J.P."/>
            <person name="Herman A."/>
            <person name="Mangelson H."/>
            <person name="Liachko I."/>
            <person name="Sullivan S."/>
            <person name="Sone E.D."/>
            <person name="Koren S."/>
            <person name="Silverstein K.A.T."/>
            <person name="Beckman K.B."/>
            <person name="Gohl D.M."/>
        </authorList>
    </citation>
    <scope>NUCLEOTIDE SEQUENCE</scope>
    <source>
        <strain evidence="2">Duluth1</strain>
        <tissue evidence="2">Whole animal</tissue>
    </source>
</reference>